<dbReference type="InterPro" id="IPR013128">
    <property type="entry name" value="Peptidase_C1A"/>
</dbReference>
<evidence type="ECO:0000256" key="1">
    <source>
        <dbReference type="ARBA" id="ARBA00008455"/>
    </source>
</evidence>
<evidence type="ECO:0000256" key="10">
    <source>
        <dbReference type="SAM" id="SignalP"/>
    </source>
</evidence>
<dbReference type="PROSITE" id="PS00640">
    <property type="entry name" value="THIOL_PROTEASE_ASN"/>
    <property type="match status" value="1"/>
</dbReference>
<keyword evidence="6" id="KW-1015">Disulfide bond</keyword>
<dbReference type="OrthoDB" id="7859669at2759"/>
<dbReference type="CDD" id="cd02248">
    <property type="entry name" value="Peptidase_C1A"/>
    <property type="match status" value="1"/>
</dbReference>
<dbReference type="AlphaFoldDB" id="A0A6P8WKK1"/>
<evidence type="ECO:0000259" key="11">
    <source>
        <dbReference type="SMART" id="SM00645"/>
    </source>
</evidence>
<name>A0A6P8WKK1_DROAB</name>
<gene>
    <name evidence="14" type="primary">LOC117567986</name>
</gene>
<comment type="catalytic activity">
    <reaction evidence="7">
        <text>Specificity close to that of papain. As compared to cathepsin B, cathepsin L exhibits higher activity toward protein substrates, but has little activity on Z-Arg-Arg-NHMec, and no peptidyl-dipeptidase activity.</text>
        <dbReference type="EC" id="3.4.22.15"/>
    </reaction>
</comment>
<reference evidence="14" key="1">
    <citation type="submission" date="2025-08" db="UniProtKB">
        <authorList>
            <consortium name="RefSeq"/>
        </authorList>
    </citation>
    <scope>IDENTIFICATION</scope>
    <source>
        <strain evidence="14">15112-1751.03</strain>
        <tissue evidence="14">Whole Adult</tissue>
    </source>
</reference>
<keyword evidence="3" id="KW-0378">Hydrolase</keyword>
<evidence type="ECO:0000256" key="9">
    <source>
        <dbReference type="ARBA" id="ARBA00063237"/>
    </source>
</evidence>
<dbReference type="SMART" id="SM00848">
    <property type="entry name" value="Inhibitor_I29"/>
    <property type="match status" value="1"/>
</dbReference>
<organism evidence="13 14">
    <name type="scientific">Drosophila albomicans</name>
    <name type="common">Fruit fly</name>
    <dbReference type="NCBI Taxonomy" id="7291"/>
    <lineage>
        <taxon>Eukaryota</taxon>
        <taxon>Metazoa</taxon>
        <taxon>Ecdysozoa</taxon>
        <taxon>Arthropoda</taxon>
        <taxon>Hexapoda</taxon>
        <taxon>Insecta</taxon>
        <taxon>Pterygota</taxon>
        <taxon>Neoptera</taxon>
        <taxon>Endopterygota</taxon>
        <taxon>Diptera</taxon>
        <taxon>Brachycera</taxon>
        <taxon>Muscomorpha</taxon>
        <taxon>Ephydroidea</taxon>
        <taxon>Drosophilidae</taxon>
        <taxon>Drosophila</taxon>
    </lineage>
</organism>
<dbReference type="GeneID" id="117567986"/>
<dbReference type="Pfam" id="PF08246">
    <property type="entry name" value="Inhibitor_I29"/>
    <property type="match status" value="1"/>
</dbReference>
<dbReference type="PRINTS" id="PR00705">
    <property type="entry name" value="PAPAIN"/>
</dbReference>
<evidence type="ECO:0000256" key="8">
    <source>
        <dbReference type="ARBA" id="ARBA00038911"/>
    </source>
</evidence>
<accession>A0A6P8WKK1</accession>
<dbReference type="InterPro" id="IPR025661">
    <property type="entry name" value="Pept_asp_AS"/>
</dbReference>
<evidence type="ECO:0000256" key="3">
    <source>
        <dbReference type="ARBA" id="ARBA00022801"/>
    </source>
</evidence>
<dbReference type="GO" id="GO:0004197">
    <property type="term" value="F:cysteine-type endopeptidase activity"/>
    <property type="evidence" value="ECO:0007669"/>
    <property type="project" value="UniProtKB-EC"/>
</dbReference>
<keyword evidence="2" id="KW-0645">Protease</keyword>
<keyword evidence="10" id="KW-0732">Signal</keyword>
<feature type="signal peptide" evidence="10">
    <location>
        <begin position="1"/>
        <end position="16"/>
    </location>
</feature>
<dbReference type="InterPro" id="IPR038765">
    <property type="entry name" value="Papain-like_cys_pep_sf"/>
</dbReference>
<evidence type="ECO:0000256" key="2">
    <source>
        <dbReference type="ARBA" id="ARBA00022670"/>
    </source>
</evidence>
<dbReference type="GO" id="GO:0006508">
    <property type="term" value="P:proteolysis"/>
    <property type="evidence" value="ECO:0007669"/>
    <property type="project" value="UniProtKB-KW"/>
</dbReference>
<dbReference type="FunFam" id="3.90.70.10:FF:000006">
    <property type="entry name" value="Cathepsin S"/>
    <property type="match status" value="1"/>
</dbReference>
<evidence type="ECO:0000256" key="4">
    <source>
        <dbReference type="ARBA" id="ARBA00022807"/>
    </source>
</evidence>
<feature type="chain" id="PRO_5038363906" description="cathepsin L" evidence="10">
    <location>
        <begin position="17"/>
        <end position="332"/>
    </location>
</feature>
<proteinExistence type="inferred from homology"/>
<dbReference type="Pfam" id="PF00112">
    <property type="entry name" value="Peptidase_C1"/>
    <property type="match status" value="1"/>
</dbReference>
<dbReference type="Proteomes" id="UP000515160">
    <property type="component" value="Chromosome 3"/>
</dbReference>
<evidence type="ECO:0000259" key="12">
    <source>
        <dbReference type="SMART" id="SM00848"/>
    </source>
</evidence>
<feature type="domain" description="Peptidase C1A papain C-terminal" evidence="11">
    <location>
        <begin position="116"/>
        <end position="331"/>
    </location>
</feature>
<keyword evidence="4" id="KW-0788">Thiol protease</keyword>
<evidence type="ECO:0000313" key="13">
    <source>
        <dbReference type="Proteomes" id="UP000515160"/>
    </source>
</evidence>
<evidence type="ECO:0000256" key="6">
    <source>
        <dbReference type="ARBA" id="ARBA00023157"/>
    </source>
</evidence>
<dbReference type="Gene3D" id="3.90.70.10">
    <property type="entry name" value="Cysteine proteinases"/>
    <property type="match status" value="1"/>
</dbReference>
<evidence type="ECO:0000256" key="7">
    <source>
        <dbReference type="ARBA" id="ARBA00036319"/>
    </source>
</evidence>
<dbReference type="EC" id="3.4.22.15" evidence="8"/>
<sequence>MKAVILILVLVAVVHATSLKDILKDEFNAFKLKHHKIYKDATEELKRLQIFVENKKLIDRHNVRYEAGKESYEMGVNKFSDMTQEEFKTLVLTNLNPADAQEGIDYTYNPSAKTSLPSSVDWRLSGAVNPVKNQGSCGSCWAFSAVGSLESHHFINLNQRVSLSEQNLVDCTRGYPYYNQGCGGGWPIEALNYVRDNGGINTESSYPYEGEDKSCRYNKNNIGSKISAVIQIASGDEAALASAVAKKGPISVCVDASLFQYYQSGVFNEPSCSQSTNHCIVVDGYGTDSVGGDYWLARNSWGENWGEIGYIRMARNRSNQCAIASYAIYPLI</sequence>
<dbReference type="InterPro" id="IPR013201">
    <property type="entry name" value="Prot_inhib_I29"/>
</dbReference>
<comment type="subunit">
    <text evidence="9">Dimer of a heavy and a light chain linked by disulfide bonds.</text>
</comment>
<evidence type="ECO:0000256" key="5">
    <source>
        <dbReference type="ARBA" id="ARBA00023145"/>
    </source>
</evidence>
<dbReference type="RefSeq" id="XP_034104196.2">
    <property type="nucleotide sequence ID" value="XM_034248305.2"/>
</dbReference>
<dbReference type="InterPro" id="IPR000668">
    <property type="entry name" value="Peptidase_C1A_C"/>
</dbReference>
<comment type="similarity">
    <text evidence="1">Belongs to the peptidase C1 family.</text>
</comment>
<feature type="domain" description="Cathepsin propeptide inhibitor" evidence="12">
    <location>
        <begin position="27"/>
        <end position="87"/>
    </location>
</feature>
<keyword evidence="5" id="KW-0865">Zymogen</keyword>
<keyword evidence="13" id="KW-1185">Reference proteome</keyword>
<evidence type="ECO:0000313" key="14">
    <source>
        <dbReference type="RefSeq" id="XP_034104196.2"/>
    </source>
</evidence>
<dbReference type="SMART" id="SM00645">
    <property type="entry name" value="Pept_C1"/>
    <property type="match status" value="1"/>
</dbReference>
<dbReference type="PROSITE" id="PS00139">
    <property type="entry name" value="THIOL_PROTEASE_CYS"/>
    <property type="match status" value="1"/>
</dbReference>
<dbReference type="InterPro" id="IPR039417">
    <property type="entry name" value="Peptidase_C1A_papain-like"/>
</dbReference>
<dbReference type="PANTHER" id="PTHR12411">
    <property type="entry name" value="CYSTEINE PROTEASE FAMILY C1-RELATED"/>
    <property type="match status" value="1"/>
</dbReference>
<protein>
    <recommendedName>
        <fullName evidence="8">cathepsin L</fullName>
        <ecNumber evidence="8">3.4.22.15</ecNumber>
    </recommendedName>
</protein>
<dbReference type="InterPro" id="IPR000169">
    <property type="entry name" value="Pept_cys_AS"/>
</dbReference>
<dbReference type="SUPFAM" id="SSF54001">
    <property type="entry name" value="Cysteine proteinases"/>
    <property type="match status" value="1"/>
</dbReference>